<accession>A0A059FDV0</accession>
<keyword evidence="1" id="KW-0812">Transmembrane</keyword>
<dbReference type="STRING" id="1280952.HJA_09974"/>
<keyword evidence="1" id="KW-1133">Transmembrane helix</keyword>
<sequence>MAKIPTDERLLAEIYKRYERAFGDFSDETKTRSTKIWVPIDIDALARRFRCDPDLIFGRLYYHMNAKYGSHTGDGDSVNMFSLRIGGDRHCVNFPLLASVLADLQEDKSRFRVSTRMAALSLIVSAASILIAIFWKGGAVMLP</sequence>
<evidence type="ECO:0000313" key="2">
    <source>
        <dbReference type="EMBL" id="KCZ88688.1"/>
    </source>
</evidence>
<dbReference type="Proteomes" id="UP000024816">
    <property type="component" value="Unassembled WGS sequence"/>
</dbReference>
<keyword evidence="3" id="KW-1185">Reference proteome</keyword>
<dbReference type="RefSeq" id="WP_035581561.1">
    <property type="nucleotide sequence ID" value="NZ_ARYJ01000005.1"/>
</dbReference>
<gene>
    <name evidence="2" type="ORF">HJA_09974</name>
</gene>
<dbReference type="EMBL" id="ARYJ01000005">
    <property type="protein sequence ID" value="KCZ88688.1"/>
    <property type="molecule type" value="Genomic_DNA"/>
</dbReference>
<comment type="caution">
    <text evidence="2">The sequence shown here is derived from an EMBL/GenBank/DDBJ whole genome shotgun (WGS) entry which is preliminary data.</text>
</comment>
<dbReference type="OrthoDB" id="7619188at2"/>
<proteinExistence type="predicted"/>
<name>A0A059FDV0_9PROT</name>
<reference evidence="2 3" key="1">
    <citation type="journal article" date="2014" name="Antonie Van Leeuwenhoek">
        <title>Hyphomonas beringensis sp. nov. and Hyphomonas chukchiensis sp. nov., isolated from surface seawater of the Bering Sea and Chukchi Sea.</title>
        <authorList>
            <person name="Li C."/>
            <person name="Lai Q."/>
            <person name="Li G."/>
            <person name="Dong C."/>
            <person name="Wang J."/>
            <person name="Liao Y."/>
            <person name="Shao Z."/>
        </authorList>
    </citation>
    <scope>NUCLEOTIDE SEQUENCE [LARGE SCALE GENOMIC DNA]</scope>
    <source>
        <strain evidence="2 3">VP2</strain>
    </source>
</reference>
<protein>
    <submittedName>
        <fullName evidence="2">Uncharacterized protein</fullName>
    </submittedName>
</protein>
<feature type="transmembrane region" description="Helical" evidence="1">
    <location>
        <begin position="117"/>
        <end position="135"/>
    </location>
</feature>
<evidence type="ECO:0000256" key="1">
    <source>
        <dbReference type="SAM" id="Phobius"/>
    </source>
</evidence>
<organism evidence="2 3">
    <name type="scientific">Hyphomonas jannaschiana VP2</name>
    <dbReference type="NCBI Taxonomy" id="1280952"/>
    <lineage>
        <taxon>Bacteria</taxon>
        <taxon>Pseudomonadati</taxon>
        <taxon>Pseudomonadota</taxon>
        <taxon>Alphaproteobacteria</taxon>
        <taxon>Hyphomonadales</taxon>
        <taxon>Hyphomonadaceae</taxon>
        <taxon>Hyphomonas</taxon>
    </lineage>
</organism>
<dbReference type="PATRIC" id="fig|1280952.3.peg.1992"/>
<keyword evidence="1" id="KW-0472">Membrane</keyword>
<dbReference type="AlphaFoldDB" id="A0A059FDV0"/>
<evidence type="ECO:0000313" key="3">
    <source>
        <dbReference type="Proteomes" id="UP000024816"/>
    </source>
</evidence>
<dbReference type="eggNOG" id="ENOG5032UWS">
    <property type="taxonomic scope" value="Bacteria"/>
</dbReference>